<feature type="signal peptide" evidence="1">
    <location>
        <begin position="1"/>
        <end position="29"/>
    </location>
</feature>
<comment type="caution">
    <text evidence="3">The sequence shown here is derived from an EMBL/GenBank/DDBJ whole genome shotgun (WGS) entry which is preliminary data.</text>
</comment>
<dbReference type="GO" id="GO:0016788">
    <property type="term" value="F:hydrolase activity, acting on ester bonds"/>
    <property type="evidence" value="ECO:0007669"/>
    <property type="project" value="UniProtKB-ARBA"/>
</dbReference>
<dbReference type="PANTHER" id="PTHR30383:SF29">
    <property type="entry name" value="SGNH HYDROLASE-TYPE ESTERASE DOMAIN-CONTAINING PROTEIN"/>
    <property type="match status" value="1"/>
</dbReference>
<dbReference type="Proteomes" id="UP000030103">
    <property type="component" value="Unassembled WGS sequence"/>
</dbReference>
<evidence type="ECO:0000313" key="3">
    <source>
        <dbReference type="EMBL" id="KGN74404.1"/>
    </source>
</evidence>
<dbReference type="SUPFAM" id="SSF52266">
    <property type="entry name" value="SGNH hydrolase"/>
    <property type="match status" value="1"/>
</dbReference>
<gene>
    <name evidence="3" type="ORF">HQ47_04980</name>
</gene>
<dbReference type="RefSeq" id="WP_036873741.1">
    <property type="nucleotide sequence ID" value="NZ_JASBZX010000029.1"/>
</dbReference>
<feature type="chain" id="PRO_5001986872" description="SGNH hydrolase-type esterase domain-containing protein" evidence="1">
    <location>
        <begin position="30"/>
        <end position="411"/>
    </location>
</feature>
<name>A0A0A2ED98_9PORP</name>
<feature type="domain" description="SGNH hydrolase-type esterase" evidence="2">
    <location>
        <begin position="202"/>
        <end position="378"/>
    </location>
</feature>
<dbReference type="Pfam" id="PF13472">
    <property type="entry name" value="Lipase_GDSL_2"/>
    <property type="match status" value="1"/>
</dbReference>
<dbReference type="InterPro" id="IPR036514">
    <property type="entry name" value="SGNH_hydro_sf"/>
</dbReference>
<dbReference type="InterPro" id="IPR051532">
    <property type="entry name" value="Ester_Hydrolysis_Enzymes"/>
</dbReference>
<keyword evidence="1" id="KW-0732">Signal</keyword>
<keyword evidence="4" id="KW-1185">Reference proteome</keyword>
<organism evidence="3 4">
    <name type="scientific">Porphyromonas macacae</name>
    <dbReference type="NCBI Taxonomy" id="28115"/>
    <lineage>
        <taxon>Bacteria</taxon>
        <taxon>Pseudomonadati</taxon>
        <taxon>Bacteroidota</taxon>
        <taxon>Bacteroidia</taxon>
        <taxon>Bacteroidales</taxon>
        <taxon>Porphyromonadaceae</taxon>
        <taxon>Porphyromonas</taxon>
    </lineage>
</organism>
<dbReference type="InterPro" id="IPR013830">
    <property type="entry name" value="SGNH_hydro"/>
</dbReference>
<dbReference type="OrthoDB" id="9764375at2"/>
<protein>
    <recommendedName>
        <fullName evidence="2">SGNH hydrolase-type esterase domain-containing protein</fullName>
    </recommendedName>
</protein>
<evidence type="ECO:0000256" key="1">
    <source>
        <dbReference type="SAM" id="SignalP"/>
    </source>
</evidence>
<evidence type="ECO:0000313" key="4">
    <source>
        <dbReference type="Proteomes" id="UP000030103"/>
    </source>
</evidence>
<accession>A0A0A2ED98</accession>
<reference evidence="3 4" key="1">
    <citation type="submission" date="2014-09" db="EMBL/GenBank/DDBJ databases">
        <title>Draft Genome Sequence of Porphyromonas macacae COT-192_OH2859.</title>
        <authorList>
            <person name="Wallis C."/>
            <person name="Deusch O."/>
            <person name="O'Flynn C."/>
            <person name="Davis I."/>
            <person name="Horsfall A."/>
            <person name="Kirkwood N."/>
            <person name="Harris S."/>
            <person name="Eisen J.A."/>
            <person name="Coil D.A."/>
            <person name="Darling A.E."/>
            <person name="Jospin G."/>
            <person name="Alexiev A."/>
        </authorList>
    </citation>
    <scope>NUCLEOTIDE SEQUENCE [LARGE SCALE GENOMIC DNA]</scope>
    <source>
        <strain evidence="4">COT-192 OH2859</strain>
    </source>
</reference>
<dbReference type="PANTHER" id="PTHR30383">
    <property type="entry name" value="THIOESTERASE 1/PROTEASE 1/LYSOPHOSPHOLIPASE L1"/>
    <property type="match status" value="1"/>
</dbReference>
<sequence length="411" mass="46194">MTISKQFKYHFLWLCVVVCGVLLAAPSFAQRITDPSHTLDVVWKQIKECKEPVSIVHLGDSHVQAGFFSQPLRRTLEQKCDLSGYGWVGGHKLYGSNQVGELKFLATPRRWATERLTQVAGCSTPGPGGLVFKPGNAHHLLNIETQDGSLFNRVLVYRTADTAPMQDYDKAVLRGSCRVNDIIVDTLELRKPSSSITLQGNGRNAKYFGWQLMNTEQKLLFHAIGLNGARLDHYAVSQYTDALQALRPRLIIVSLGSNDAYTYKWETAEVEWRVRSLIQKLRESCPDARLLLTTPPPAYIRKAYTVRRNRKRVKQYHLYPNENTRKMAELIMRIAGKEHCAAFNLYGALGGIEVLPALKKSGEISADGIHYSHQGYARHGKLLATALLKSMNSEIKTQSSPMLFTSSHPDR</sequence>
<dbReference type="Gene3D" id="2.60.120.1360">
    <property type="match status" value="1"/>
</dbReference>
<dbReference type="EMBL" id="JRFA01000014">
    <property type="protein sequence ID" value="KGN74404.1"/>
    <property type="molecule type" value="Genomic_DNA"/>
</dbReference>
<dbReference type="Gene3D" id="3.40.50.1110">
    <property type="entry name" value="SGNH hydrolase"/>
    <property type="match status" value="1"/>
</dbReference>
<evidence type="ECO:0000259" key="2">
    <source>
        <dbReference type="Pfam" id="PF13472"/>
    </source>
</evidence>
<proteinExistence type="predicted"/>
<dbReference type="STRING" id="28115.HQ47_04980"/>
<dbReference type="AlphaFoldDB" id="A0A0A2ED98"/>
<dbReference type="eggNOG" id="COG2755">
    <property type="taxonomic scope" value="Bacteria"/>
</dbReference>